<protein>
    <recommendedName>
        <fullName evidence="1">Tyrosine specific protein phosphatases domain-containing protein</fullName>
    </recommendedName>
</protein>
<dbReference type="SUPFAM" id="SSF52799">
    <property type="entry name" value="(Phosphotyrosine protein) phosphatases II"/>
    <property type="match status" value="1"/>
</dbReference>
<dbReference type="AlphaFoldDB" id="A0AAD4EWU5"/>
<dbReference type="InterPro" id="IPR016130">
    <property type="entry name" value="Tyr_Pase_AS"/>
</dbReference>
<dbReference type="InterPro" id="IPR026893">
    <property type="entry name" value="Tyr/Ser_Pase_IphP-type"/>
</dbReference>
<dbReference type="PROSITE" id="PS50056">
    <property type="entry name" value="TYR_PHOSPHATASE_2"/>
    <property type="match status" value="1"/>
</dbReference>
<feature type="domain" description="Tyrosine specific protein phosphatases" evidence="1">
    <location>
        <begin position="146"/>
        <end position="216"/>
    </location>
</feature>
<dbReference type="PANTHER" id="PTHR31126:SF73">
    <property type="entry name" value="TYROSINE SPECIFIC PROTEIN PHOSPHATASES DOMAIN-CONTAINING PROTEIN"/>
    <property type="match status" value="1"/>
</dbReference>
<dbReference type="EMBL" id="JAHCVI010000002">
    <property type="protein sequence ID" value="KAG7288635.1"/>
    <property type="molecule type" value="Genomic_DNA"/>
</dbReference>
<dbReference type="Pfam" id="PF13350">
    <property type="entry name" value="Y_phosphatase3"/>
    <property type="match status" value="1"/>
</dbReference>
<proteinExistence type="predicted"/>
<dbReference type="InterPro" id="IPR029021">
    <property type="entry name" value="Prot-tyrosine_phosphatase-like"/>
</dbReference>
<sequence length="284" mass="30167">MSTPEAASSLLALAQTDVASPLPTESLHAALSQPPFVHVPGTFNTRDLGLVPGSPVRPGLVYRSGGFLTTPLSPEGRAALADGLGVRTMFDLRSVREHEQRPDPEVDGVRGVWVRPGEVDAVVGLEDFVEGEGEKGYVKMYLDVLKVYAGSVKAVLEAVRDGRGEEGVLFHCTAGRDRTGVVAGLLLSLAGASAETIALDFILSRIGTEPAREQLLAFALKGSMAEDMHAPGFHNLCNLRISCWEAFVKAAESEYGGFEGYVTGTLGFSETDVAKIKANLVLQN</sequence>
<dbReference type="InterPro" id="IPR000387">
    <property type="entry name" value="Tyr_Pase_dom"/>
</dbReference>
<accession>A0AAD4EWU5</accession>
<reference evidence="2" key="1">
    <citation type="submission" date="2023-02" db="EMBL/GenBank/DDBJ databases">
        <authorList>
            <person name="Palmer J.M."/>
        </authorList>
    </citation>
    <scope>NUCLEOTIDE SEQUENCE</scope>
    <source>
        <strain evidence="2">FW57</strain>
    </source>
</reference>
<dbReference type="Gene3D" id="3.90.190.10">
    <property type="entry name" value="Protein tyrosine phosphatase superfamily"/>
    <property type="match status" value="1"/>
</dbReference>
<dbReference type="Proteomes" id="UP001197093">
    <property type="component" value="Unassembled WGS sequence"/>
</dbReference>
<evidence type="ECO:0000259" key="1">
    <source>
        <dbReference type="PROSITE" id="PS50056"/>
    </source>
</evidence>
<name>A0AAD4EWU5_9PEZI</name>
<evidence type="ECO:0000313" key="3">
    <source>
        <dbReference type="Proteomes" id="UP001197093"/>
    </source>
</evidence>
<dbReference type="PANTHER" id="PTHR31126">
    <property type="entry name" value="TYROSINE-PROTEIN PHOSPHATASE"/>
    <property type="match status" value="1"/>
</dbReference>
<evidence type="ECO:0000313" key="2">
    <source>
        <dbReference type="EMBL" id="KAG7288635.1"/>
    </source>
</evidence>
<organism evidence="2 3">
    <name type="scientific">Staphylotrichum longicolle</name>
    <dbReference type="NCBI Taxonomy" id="669026"/>
    <lineage>
        <taxon>Eukaryota</taxon>
        <taxon>Fungi</taxon>
        <taxon>Dikarya</taxon>
        <taxon>Ascomycota</taxon>
        <taxon>Pezizomycotina</taxon>
        <taxon>Sordariomycetes</taxon>
        <taxon>Sordariomycetidae</taxon>
        <taxon>Sordariales</taxon>
        <taxon>Chaetomiaceae</taxon>
        <taxon>Staphylotrichum</taxon>
    </lineage>
</organism>
<keyword evidence="3" id="KW-1185">Reference proteome</keyword>
<comment type="caution">
    <text evidence="2">The sequence shown here is derived from an EMBL/GenBank/DDBJ whole genome shotgun (WGS) entry which is preliminary data.</text>
</comment>
<gene>
    <name evidence="2" type="ORF">NEMBOFW57_004989</name>
</gene>
<dbReference type="PROSITE" id="PS00383">
    <property type="entry name" value="TYR_PHOSPHATASE_1"/>
    <property type="match status" value="1"/>
</dbReference>
<dbReference type="GO" id="GO:0004721">
    <property type="term" value="F:phosphoprotein phosphatase activity"/>
    <property type="evidence" value="ECO:0007669"/>
    <property type="project" value="InterPro"/>
</dbReference>